<dbReference type="AlphaFoldDB" id="A0A0G3G2D1"/>
<dbReference type="EMBL" id="CP011367">
    <property type="protein sequence ID" value="AKJ95383.1"/>
    <property type="molecule type" value="Genomic_DNA"/>
</dbReference>
<protein>
    <submittedName>
        <fullName evidence="2">Uncharacterized protein</fullName>
    </submittedName>
</protein>
<name>A0A0G3G2D1_9GAMM</name>
<proteinExistence type="predicted"/>
<evidence type="ECO:0000313" key="3">
    <source>
        <dbReference type="Proteomes" id="UP000064201"/>
    </source>
</evidence>
<evidence type="ECO:0000256" key="1">
    <source>
        <dbReference type="SAM" id="MobiDB-lite"/>
    </source>
</evidence>
<organism evidence="2 3">
    <name type="scientific">Thioalkalivibrio versutus</name>
    <dbReference type="NCBI Taxonomy" id="106634"/>
    <lineage>
        <taxon>Bacteria</taxon>
        <taxon>Pseudomonadati</taxon>
        <taxon>Pseudomonadota</taxon>
        <taxon>Gammaproteobacteria</taxon>
        <taxon>Chromatiales</taxon>
        <taxon>Ectothiorhodospiraceae</taxon>
        <taxon>Thioalkalivibrio</taxon>
    </lineage>
</organism>
<evidence type="ECO:0000313" key="2">
    <source>
        <dbReference type="EMBL" id="AKJ95383.1"/>
    </source>
</evidence>
<accession>A0A0G3G2D1</accession>
<feature type="region of interest" description="Disordered" evidence="1">
    <location>
        <begin position="42"/>
        <end position="62"/>
    </location>
</feature>
<dbReference type="Proteomes" id="UP000064201">
    <property type="component" value="Chromosome"/>
</dbReference>
<dbReference type="KEGG" id="tvr:TVD_08430"/>
<keyword evidence="3" id="KW-1185">Reference proteome</keyword>
<sequence>MLHRVVMDIIDMADPIILIADAMLPEPALPEPSLTASCPATRARFASTHQPREPRLDQPPSAAEIGIIVRQAPDTMEMLGQHHHRVDHERMTMPHLAKRVSQRVNVIRK</sequence>
<gene>
    <name evidence="2" type="ORF">TVD_08430</name>
</gene>
<reference evidence="2 3" key="1">
    <citation type="submission" date="2015-04" db="EMBL/GenBank/DDBJ databases">
        <title>Complete Sequence for the Genome of the Thioalkalivibrio versutus D301.</title>
        <authorList>
            <person name="Mu T."/>
            <person name="Zhou J."/>
            <person name="Xu X."/>
        </authorList>
    </citation>
    <scope>NUCLEOTIDE SEQUENCE [LARGE SCALE GENOMIC DNA]</scope>
    <source>
        <strain evidence="2 3">D301</strain>
    </source>
</reference>